<organism evidence="4 5">
    <name type="scientific">Pannonibacter phragmitetus</name>
    <dbReference type="NCBI Taxonomy" id="121719"/>
    <lineage>
        <taxon>Bacteria</taxon>
        <taxon>Pseudomonadati</taxon>
        <taxon>Pseudomonadota</taxon>
        <taxon>Alphaproteobacteria</taxon>
        <taxon>Hyphomicrobiales</taxon>
        <taxon>Stappiaceae</taxon>
        <taxon>Pannonibacter</taxon>
    </lineage>
</organism>
<dbReference type="AlphaFoldDB" id="A0A0U3PP60"/>
<accession>A0A0U3PP60</accession>
<feature type="domain" description="GST C-terminal" evidence="3">
    <location>
        <begin position="85"/>
        <end position="213"/>
    </location>
</feature>
<feature type="domain" description="GST N-terminal" evidence="2">
    <location>
        <begin position="1"/>
        <end position="81"/>
    </location>
</feature>
<keyword evidence="4" id="KW-0808">Transferase</keyword>
<dbReference type="Gene3D" id="3.40.30.10">
    <property type="entry name" value="Glutaredoxin"/>
    <property type="match status" value="1"/>
</dbReference>
<sequence length="220" mass="24488">MITLYGDVSRTRANRCSWMLAELGLAHQRQPFAFRPGQPKPPEFLALNPNGKCPTLTDSGFTLFESLAINLYLAKKHGGPLAPRSLEEDALMTQWSFWVVTEIEKPQLLAAALCVLFDPHEPDGEELELALAKLARPWTALDGYLQDREFLVGERFTAADLNVAAVMHMVPVAGIDISRWPSMVRWLEACLARPAAADCLSVNFKVPRPASQRDILAMFL</sequence>
<dbReference type="EMBL" id="CP013068">
    <property type="protein sequence ID" value="ALV29260.1"/>
    <property type="molecule type" value="Genomic_DNA"/>
</dbReference>
<evidence type="ECO:0000256" key="1">
    <source>
        <dbReference type="RuleBase" id="RU003494"/>
    </source>
</evidence>
<proteinExistence type="inferred from homology"/>
<dbReference type="GO" id="GO:0016740">
    <property type="term" value="F:transferase activity"/>
    <property type="evidence" value="ECO:0007669"/>
    <property type="project" value="UniProtKB-KW"/>
</dbReference>
<dbReference type="InterPro" id="IPR004046">
    <property type="entry name" value="GST_C"/>
</dbReference>
<reference evidence="4 5" key="1">
    <citation type="submission" date="2015-10" db="EMBL/GenBank/DDBJ databases">
        <title>The world's first case of liver abscess caused by Pannonibacter phragmitetus.</title>
        <authorList>
            <person name="Ming D."/>
            <person name="Wang M."/>
            <person name="Zhou Y."/>
            <person name="Jiang T."/>
            <person name="Hu S."/>
        </authorList>
    </citation>
    <scope>NUCLEOTIDE SEQUENCE [LARGE SCALE GENOMIC DNA]</scope>
    <source>
        <strain evidence="4 5">31801</strain>
    </source>
</reference>
<dbReference type="SFLD" id="SFLDS00019">
    <property type="entry name" value="Glutathione_Transferase_(cytos"/>
    <property type="match status" value="1"/>
</dbReference>
<dbReference type="SUPFAM" id="SSF52833">
    <property type="entry name" value="Thioredoxin-like"/>
    <property type="match status" value="1"/>
</dbReference>
<dbReference type="SUPFAM" id="SSF47616">
    <property type="entry name" value="GST C-terminal domain-like"/>
    <property type="match status" value="1"/>
</dbReference>
<dbReference type="PANTHER" id="PTHR44051">
    <property type="entry name" value="GLUTATHIONE S-TRANSFERASE-RELATED"/>
    <property type="match status" value="1"/>
</dbReference>
<dbReference type="Proteomes" id="UP000064921">
    <property type="component" value="Chromosome"/>
</dbReference>
<keyword evidence="5" id="KW-1185">Reference proteome</keyword>
<dbReference type="RefSeq" id="WP_058900147.1">
    <property type="nucleotide sequence ID" value="NZ_CP013068.1"/>
</dbReference>
<dbReference type="PROSITE" id="PS50405">
    <property type="entry name" value="GST_CTER"/>
    <property type="match status" value="1"/>
</dbReference>
<evidence type="ECO:0000313" key="5">
    <source>
        <dbReference type="Proteomes" id="UP000064921"/>
    </source>
</evidence>
<name>A0A0U3PP60_9HYPH</name>
<dbReference type="InterPro" id="IPR010987">
    <property type="entry name" value="Glutathione-S-Trfase_C-like"/>
</dbReference>
<protein>
    <submittedName>
        <fullName evidence="4">Glutathione S-transferase</fullName>
    </submittedName>
</protein>
<dbReference type="InterPro" id="IPR036282">
    <property type="entry name" value="Glutathione-S-Trfase_C_sf"/>
</dbReference>
<dbReference type="Gene3D" id="1.20.1050.10">
    <property type="match status" value="1"/>
</dbReference>
<dbReference type="Pfam" id="PF00043">
    <property type="entry name" value="GST_C"/>
    <property type="match status" value="1"/>
</dbReference>
<dbReference type="SFLD" id="SFLDG00358">
    <property type="entry name" value="Main_(cytGST)"/>
    <property type="match status" value="1"/>
</dbReference>
<dbReference type="PANTHER" id="PTHR44051:SF8">
    <property type="entry name" value="GLUTATHIONE S-TRANSFERASE GSTA"/>
    <property type="match status" value="1"/>
</dbReference>
<dbReference type="Pfam" id="PF02798">
    <property type="entry name" value="GST_N"/>
    <property type="match status" value="1"/>
</dbReference>
<evidence type="ECO:0000313" key="4">
    <source>
        <dbReference type="EMBL" id="ALV29260.1"/>
    </source>
</evidence>
<gene>
    <name evidence="4" type="ORF">APZ00_21230</name>
</gene>
<evidence type="ECO:0000259" key="2">
    <source>
        <dbReference type="PROSITE" id="PS50404"/>
    </source>
</evidence>
<dbReference type="InterPro" id="IPR036249">
    <property type="entry name" value="Thioredoxin-like_sf"/>
</dbReference>
<dbReference type="STRING" id="121719.APZ00_21230"/>
<evidence type="ECO:0000259" key="3">
    <source>
        <dbReference type="PROSITE" id="PS50405"/>
    </source>
</evidence>
<dbReference type="CDD" id="cd03046">
    <property type="entry name" value="GST_N_GTT1_like"/>
    <property type="match status" value="1"/>
</dbReference>
<dbReference type="KEGG" id="pphr:APZ00_21230"/>
<comment type="similarity">
    <text evidence="1">Belongs to the GST superfamily.</text>
</comment>
<dbReference type="PROSITE" id="PS50404">
    <property type="entry name" value="GST_NTER"/>
    <property type="match status" value="1"/>
</dbReference>
<dbReference type="InterPro" id="IPR040079">
    <property type="entry name" value="Glutathione_S-Trfase"/>
</dbReference>
<dbReference type="InterPro" id="IPR004045">
    <property type="entry name" value="Glutathione_S-Trfase_N"/>
</dbReference>